<evidence type="ECO:0000313" key="3">
    <source>
        <dbReference type="Proteomes" id="UP000503447"/>
    </source>
</evidence>
<gene>
    <name evidence="2" type="ORF">FTUN_7643</name>
</gene>
<dbReference type="AlphaFoldDB" id="A0A6M5Z3A4"/>
<feature type="region of interest" description="Disordered" evidence="1">
    <location>
        <begin position="1"/>
        <end position="28"/>
    </location>
</feature>
<name>A0A6M5Z3A4_9BACT</name>
<evidence type="ECO:0000313" key="2">
    <source>
        <dbReference type="EMBL" id="QJX00021.1"/>
    </source>
</evidence>
<organism evidence="2 3">
    <name type="scientific">Frigoriglobus tundricola</name>
    <dbReference type="NCBI Taxonomy" id="2774151"/>
    <lineage>
        <taxon>Bacteria</taxon>
        <taxon>Pseudomonadati</taxon>
        <taxon>Planctomycetota</taxon>
        <taxon>Planctomycetia</taxon>
        <taxon>Gemmatales</taxon>
        <taxon>Gemmataceae</taxon>
        <taxon>Frigoriglobus</taxon>
    </lineage>
</organism>
<reference evidence="3" key="1">
    <citation type="submission" date="2020-05" db="EMBL/GenBank/DDBJ databases">
        <title>Frigoriglobus tundricola gen. nov., sp. nov., a psychrotolerant cellulolytic planctomycete of the family Gemmataceae with two divergent copies of 16S rRNA gene.</title>
        <authorList>
            <person name="Kulichevskaya I.S."/>
            <person name="Ivanova A.A."/>
            <person name="Naumoff D.G."/>
            <person name="Beletsky A.V."/>
            <person name="Rijpstra W.I.C."/>
            <person name="Sinninghe Damste J.S."/>
            <person name="Mardanov A.V."/>
            <person name="Ravin N.V."/>
            <person name="Dedysh S.N."/>
        </authorList>
    </citation>
    <scope>NUCLEOTIDE SEQUENCE [LARGE SCALE GENOMIC DNA]</scope>
    <source>
        <strain evidence="3">PL17</strain>
    </source>
</reference>
<accession>A0A6M5Z3A4</accession>
<dbReference type="Proteomes" id="UP000503447">
    <property type="component" value="Chromosome"/>
</dbReference>
<feature type="compositionally biased region" description="Basic and acidic residues" evidence="1">
    <location>
        <begin position="13"/>
        <end position="28"/>
    </location>
</feature>
<keyword evidence="3" id="KW-1185">Reference proteome</keyword>
<evidence type="ECO:0000256" key="1">
    <source>
        <dbReference type="SAM" id="MobiDB-lite"/>
    </source>
</evidence>
<sequence>MPLCCLAPPLPGDRSEVGHEEGERHDQRCRDEFVQTTYRKGFEVEGP</sequence>
<proteinExistence type="predicted"/>
<dbReference type="KEGG" id="ftj:FTUN_7643"/>
<dbReference type="EMBL" id="CP053452">
    <property type="protein sequence ID" value="QJX00021.1"/>
    <property type="molecule type" value="Genomic_DNA"/>
</dbReference>
<protein>
    <submittedName>
        <fullName evidence="2">Uncharacterized protein</fullName>
    </submittedName>
</protein>